<reference evidence="4" key="1">
    <citation type="submission" date="2022-11" db="UniProtKB">
        <authorList>
            <consortium name="WormBaseParasite"/>
        </authorList>
    </citation>
    <scope>IDENTIFICATION</scope>
</reference>
<name>A0A914XML6_9BILA</name>
<dbReference type="PROSITE" id="PS50222">
    <property type="entry name" value="EF_HAND_2"/>
    <property type="match status" value="1"/>
</dbReference>
<dbReference type="Gene3D" id="1.10.238.10">
    <property type="entry name" value="EF-hand"/>
    <property type="match status" value="1"/>
</dbReference>
<keyword evidence="3" id="KW-1185">Reference proteome</keyword>
<evidence type="ECO:0000313" key="4">
    <source>
        <dbReference type="WBParaSite" id="PSAMB.scaffold8605size6032.g31574.t1"/>
    </source>
</evidence>
<dbReference type="AlphaFoldDB" id="A0A914XML6"/>
<sequence>MAAEGQSVAPQEVFDSVDANNDGLITKEEAEELVKKLNLNIDQEAVEKLFQGEEAKETISFAEFETLLQSEA</sequence>
<dbReference type="GO" id="GO:0005509">
    <property type="term" value="F:calcium ion binding"/>
    <property type="evidence" value="ECO:0007669"/>
    <property type="project" value="InterPro"/>
</dbReference>
<feature type="region of interest" description="Disordered" evidence="1">
    <location>
        <begin position="1"/>
        <end position="20"/>
    </location>
</feature>
<proteinExistence type="predicted"/>
<evidence type="ECO:0000256" key="1">
    <source>
        <dbReference type="SAM" id="MobiDB-lite"/>
    </source>
</evidence>
<evidence type="ECO:0000259" key="2">
    <source>
        <dbReference type="PROSITE" id="PS50222"/>
    </source>
</evidence>
<dbReference type="Proteomes" id="UP000887566">
    <property type="component" value="Unplaced"/>
</dbReference>
<dbReference type="InterPro" id="IPR002048">
    <property type="entry name" value="EF_hand_dom"/>
</dbReference>
<dbReference type="SUPFAM" id="SSF47473">
    <property type="entry name" value="EF-hand"/>
    <property type="match status" value="1"/>
</dbReference>
<feature type="domain" description="EF-hand" evidence="2">
    <location>
        <begin position="11"/>
        <end position="40"/>
    </location>
</feature>
<dbReference type="InterPro" id="IPR011992">
    <property type="entry name" value="EF-hand-dom_pair"/>
</dbReference>
<dbReference type="Pfam" id="PF13499">
    <property type="entry name" value="EF-hand_7"/>
    <property type="match status" value="1"/>
</dbReference>
<dbReference type="WBParaSite" id="PSAMB.scaffold8605size6032.g31574.t1">
    <property type="protein sequence ID" value="PSAMB.scaffold8605size6032.g31574.t1"/>
    <property type="gene ID" value="PSAMB.scaffold8605size6032.g31574"/>
</dbReference>
<organism evidence="3 4">
    <name type="scientific">Plectus sambesii</name>
    <dbReference type="NCBI Taxonomy" id="2011161"/>
    <lineage>
        <taxon>Eukaryota</taxon>
        <taxon>Metazoa</taxon>
        <taxon>Ecdysozoa</taxon>
        <taxon>Nematoda</taxon>
        <taxon>Chromadorea</taxon>
        <taxon>Plectida</taxon>
        <taxon>Plectina</taxon>
        <taxon>Plectoidea</taxon>
        <taxon>Plectidae</taxon>
        <taxon>Plectus</taxon>
    </lineage>
</organism>
<evidence type="ECO:0000313" key="3">
    <source>
        <dbReference type="Proteomes" id="UP000887566"/>
    </source>
</evidence>
<accession>A0A914XML6</accession>
<protein>
    <submittedName>
        <fullName evidence="4">EF-hand domain-containing protein</fullName>
    </submittedName>
</protein>